<protein>
    <recommendedName>
        <fullName evidence="5">MI domain-containing protein</fullName>
    </recommendedName>
</protein>
<evidence type="ECO:0000313" key="7">
    <source>
        <dbReference type="Proteomes" id="UP000724874"/>
    </source>
</evidence>
<dbReference type="InterPro" id="IPR003891">
    <property type="entry name" value="Initiation_fac_eIF4g_MI"/>
</dbReference>
<dbReference type="GO" id="GO:0003743">
    <property type="term" value="F:translation initiation factor activity"/>
    <property type="evidence" value="ECO:0007669"/>
    <property type="project" value="UniProtKB-KW"/>
</dbReference>
<evidence type="ECO:0000256" key="3">
    <source>
        <dbReference type="ARBA" id="ARBA00022917"/>
    </source>
</evidence>
<dbReference type="InterPro" id="IPR016024">
    <property type="entry name" value="ARM-type_fold"/>
</dbReference>
<feature type="compositionally biased region" description="Basic and acidic residues" evidence="4">
    <location>
        <begin position="27"/>
        <end position="45"/>
    </location>
</feature>
<dbReference type="Gene3D" id="1.25.40.180">
    <property type="match status" value="2"/>
</dbReference>
<feature type="domain" description="MI" evidence="5">
    <location>
        <begin position="329"/>
        <end position="456"/>
    </location>
</feature>
<dbReference type="Proteomes" id="UP000724874">
    <property type="component" value="Unassembled WGS sequence"/>
</dbReference>
<feature type="compositionally biased region" description="Polar residues" evidence="4">
    <location>
        <begin position="16"/>
        <end position="25"/>
    </location>
</feature>
<dbReference type="GO" id="GO:0003729">
    <property type="term" value="F:mRNA binding"/>
    <property type="evidence" value="ECO:0007669"/>
    <property type="project" value="TreeGrafter"/>
</dbReference>
<dbReference type="GO" id="GO:0016281">
    <property type="term" value="C:eukaryotic translation initiation factor 4F complex"/>
    <property type="evidence" value="ECO:0007669"/>
    <property type="project" value="TreeGrafter"/>
</dbReference>
<feature type="region of interest" description="Disordered" evidence="4">
    <location>
        <begin position="1"/>
        <end position="45"/>
    </location>
</feature>
<evidence type="ECO:0000256" key="1">
    <source>
        <dbReference type="ARBA" id="ARBA00005775"/>
    </source>
</evidence>
<evidence type="ECO:0000256" key="4">
    <source>
        <dbReference type="SAM" id="MobiDB-lite"/>
    </source>
</evidence>
<organism evidence="6 7">
    <name type="scientific">Gymnopilus junonius</name>
    <name type="common">Spectacular rustgill mushroom</name>
    <name type="synonym">Gymnopilus spectabilis subsp. junonius</name>
    <dbReference type="NCBI Taxonomy" id="109634"/>
    <lineage>
        <taxon>Eukaryota</taxon>
        <taxon>Fungi</taxon>
        <taxon>Dikarya</taxon>
        <taxon>Basidiomycota</taxon>
        <taxon>Agaricomycotina</taxon>
        <taxon>Agaricomycetes</taxon>
        <taxon>Agaricomycetidae</taxon>
        <taxon>Agaricales</taxon>
        <taxon>Agaricineae</taxon>
        <taxon>Hymenogastraceae</taxon>
        <taxon>Gymnopilus</taxon>
    </lineage>
</organism>
<keyword evidence="2" id="KW-0396">Initiation factor</keyword>
<reference evidence="6" key="1">
    <citation type="submission" date="2020-11" db="EMBL/GenBank/DDBJ databases">
        <authorList>
            <consortium name="DOE Joint Genome Institute"/>
            <person name="Ahrendt S."/>
            <person name="Riley R."/>
            <person name="Andreopoulos W."/>
            <person name="LaButti K."/>
            <person name="Pangilinan J."/>
            <person name="Ruiz-duenas F.J."/>
            <person name="Barrasa J.M."/>
            <person name="Sanchez-Garcia M."/>
            <person name="Camarero S."/>
            <person name="Miyauchi S."/>
            <person name="Serrano A."/>
            <person name="Linde D."/>
            <person name="Babiker R."/>
            <person name="Drula E."/>
            <person name="Ayuso-Fernandez I."/>
            <person name="Pacheco R."/>
            <person name="Padilla G."/>
            <person name="Ferreira P."/>
            <person name="Barriuso J."/>
            <person name="Kellner H."/>
            <person name="Castanera R."/>
            <person name="Alfaro M."/>
            <person name="Ramirez L."/>
            <person name="Pisabarro A.G."/>
            <person name="Kuo A."/>
            <person name="Tritt A."/>
            <person name="Lipzen A."/>
            <person name="He G."/>
            <person name="Yan M."/>
            <person name="Ng V."/>
            <person name="Cullen D."/>
            <person name="Martin F."/>
            <person name="Rosso M.-N."/>
            <person name="Henrissat B."/>
            <person name="Hibbett D."/>
            <person name="Martinez A.T."/>
            <person name="Grigoriev I.V."/>
        </authorList>
    </citation>
    <scope>NUCLEOTIDE SEQUENCE</scope>
    <source>
        <strain evidence="6">AH 44721</strain>
    </source>
</reference>
<keyword evidence="7" id="KW-1185">Reference proteome</keyword>
<evidence type="ECO:0000313" key="6">
    <source>
        <dbReference type="EMBL" id="KAF8888457.1"/>
    </source>
</evidence>
<sequence length="462" mass="51905">MDNRTLPRINRLEVTSPGTDSNSCEPNAREDQPEGYDRVSLRGDKQDQKRITADNAKTSYDSAAKSTEFDIEFKQRMVDRNVKYILNGLMDDPNKFDTVADKLTTMANKAVRDGDGETLRHITGLVLNLATDSGHSDVIWDCACLIKHITENIRPRVQVGDSDEQPLNGSQFIREFLVNQVELTLDRYWPVGGVVACSLSHNGPMDGNSVSLPLQLRLALIKVITAVFIQVLLTEDITHKILENFFGNDDNAPEEIQAFLTFLNYVYTSGRAHRARFHMDTYLSRIMELQNNSNISTRTHNILQSLMDLHEQQDGHSDFKVFSRPETSHEAKELSLCTTEFFEIRDIKASKAYFTYLPSQLHPSFINSLVSMAITKASNAAQAKANAKLVSDFFCIVASDAVISPKVFEDGLMSMAYTIDDLIVDMPVALELFALTIDAAGLDEGRKKRVIKRSKALRRLKC</sequence>
<dbReference type="PANTHER" id="PTHR23253:SF9">
    <property type="entry name" value="EUKARYOTIC TRANSLATION INITIATION FACTOR 4 GAMMA 2"/>
    <property type="match status" value="1"/>
</dbReference>
<evidence type="ECO:0000259" key="5">
    <source>
        <dbReference type="PROSITE" id="PS51366"/>
    </source>
</evidence>
<evidence type="ECO:0000256" key="2">
    <source>
        <dbReference type="ARBA" id="ARBA00022540"/>
    </source>
</evidence>
<dbReference type="EMBL" id="JADNYJ010000084">
    <property type="protein sequence ID" value="KAF8888457.1"/>
    <property type="molecule type" value="Genomic_DNA"/>
</dbReference>
<comment type="caution">
    <text evidence="6">The sequence shown here is derived from an EMBL/GenBank/DDBJ whole genome shotgun (WGS) entry which is preliminary data.</text>
</comment>
<keyword evidence="3" id="KW-0648">Protein biosynthesis</keyword>
<dbReference type="PROSITE" id="PS51366">
    <property type="entry name" value="MI"/>
    <property type="match status" value="1"/>
</dbReference>
<accession>A0A9P5NHQ1</accession>
<comment type="similarity">
    <text evidence="1">Belongs to the eukaryotic initiation factor 4G family.</text>
</comment>
<name>A0A9P5NHQ1_GYMJU</name>
<dbReference type="AlphaFoldDB" id="A0A9P5NHQ1"/>
<dbReference type="OrthoDB" id="514777at2759"/>
<dbReference type="PANTHER" id="PTHR23253">
    <property type="entry name" value="EUKARYOTIC TRANSLATION INITIATION FACTOR 4 GAMMA"/>
    <property type="match status" value="1"/>
</dbReference>
<proteinExistence type="inferred from homology"/>
<dbReference type="SUPFAM" id="SSF48371">
    <property type="entry name" value="ARM repeat"/>
    <property type="match status" value="2"/>
</dbReference>
<gene>
    <name evidence="6" type="ORF">CPB84DRAFT_1826713</name>
</gene>